<dbReference type="EMBL" id="KN818135">
    <property type="protein sequence ID" value="KJA12568.1"/>
    <property type="molecule type" value="Genomic_DNA"/>
</dbReference>
<name>A0A0D2LP37_HYPSF</name>
<evidence type="ECO:0000313" key="2">
    <source>
        <dbReference type="Proteomes" id="UP000054270"/>
    </source>
</evidence>
<sequence length="183" mass="20957">VLIKNNRIYNHKLARFYHTTYDVRRSEDVINPRTPHCNVMLLADLRPNGAESLNGAAIHPFLYGRVIGIYHVNVVYIGPGMKGYEAMRFDFLHIRWFQLDIAQAPGALQGRKYCDWASLRLDRLSFPPMAGRGSFSFVDPKLVLRGCHLIPAFSSGKSRPDGIGLSKMSKDSNDWTYYYVNRF</sequence>
<gene>
    <name evidence="1" type="ORF">HYPSUDRAFT_101964</name>
</gene>
<accession>A0A0D2LP37</accession>
<organism evidence="1 2">
    <name type="scientific">Hypholoma sublateritium (strain FD-334 SS-4)</name>
    <dbReference type="NCBI Taxonomy" id="945553"/>
    <lineage>
        <taxon>Eukaryota</taxon>
        <taxon>Fungi</taxon>
        <taxon>Dikarya</taxon>
        <taxon>Basidiomycota</taxon>
        <taxon>Agaricomycotina</taxon>
        <taxon>Agaricomycetes</taxon>
        <taxon>Agaricomycetidae</taxon>
        <taxon>Agaricales</taxon>
        <taxon>Agaricineae</taxon>
        <taxon>Strophariaceae</taxon>
        <taxon>Hypholoma</taxon>
    </lineage>
</organism>
<dbReference type="OMA" id="TRNIFCI"/>
<feature type="non-terminal residue" evidence="1">
    <location>
        <position position="183"/>
    </location>
</feature>
<dbReference type="Proteomes" id="UP000054270">
    <property type="component" value="Unassembled WGS sequence"/>
</dbReference>
<dbReference type="STRING" id="945553.A0A0D2LP37"/>
<reference evidence="2" key="1">
    <citation type="submission" date="2014-04" db="EMBL/GenBank/DDBJ databases">
        <title>Evolutionary Origins and Diversification of the Mycorrhizal Mutualists.</title>
        <authorList>
            <consortium name="DOE Joint Genome Institute"/>
            <consortium name="Mycorrhizal Genomics Consortium"/>
            <person name="Kohler A."/>
            <person name="Kuo A."/>
            <person name="Nagy L.G."/>
            <person name="Floudas D."/>
            <person name="Copeland A."/>
            <person name="Barry K.W."/>
            <person name="Cichocki N."/>
            <person name="Veneault-Fourrey C."/>
            <person name="LaButti K."/>
            <person name="Lindquist E.A."/>
            <person name="Lipzen A."/>
            <person name="Lundell T."/>
            <person name="Morin E."/>
            <person name="Murat C."/>
            <person name="Riley R."/>
            <person name="Ohm R."/>
            <person name="Sun H."/>
            <person name="Tunlid A."/>
            <person name="Henrissat B."/>
            <person name="Grigoriev I.V."/>
            <person name="Hibbett D.S."/>
            <person name="Martin F."/>
        </authorList>
    </citation>
    <scope>NUCLEOTIDE SEQUENCE [LARGE SCALE GENOMIC DNA]</scope>
    <source>
        <strain evidence="2">FD-334 SS-4</strain>
    </source>
</reference>
<dbReference type="OrthoDB" id="3183767at2759"/>
<dbReference type="AlphaFoldDB" id="A0A0D2LP37"/>
<protein>
    <submittedName>
        <fullName evidence="1">Uncharacterized protein</fullName>
    </submittedName>
</protein>
<keyword evidence="2" id="KW-1185">Reference proteome</keyword>
<feature type="non-terminal residue" evidence="1">
    <location>
        <position position="1"/>
    </location>
</feature>
<proteinExistence type="predicted"/>
<evidence type="ECO:0000313" key="1">
    <source>
        <dbReference type="EMBL" id="KJA12568.1"/>
    </source>
</evidence>